<name>A0A9N8ZF76_9GLOM</name>
<accession>A0A9N8ZF76</accession>
<dbReference type="Proteomes" id="UP000789706">
    <property type="component" value="Unassembled WGS sequence"/>
</dbReference>
<dbReference type="Gene3D" id="2.30.29.30">
    <property type="entry name" value="Pleckstrin-homology domain (PH domain)/Phosphotyrosine-binding domain (PTB)"/>
    <property type="match status" value="1"/>
</dbReference>
<proteinExistence type="predicted"/>
<evidence type="ECO:0000313" key="1">
    <source>
        <dbReference type="EMBL" id="CAG8485216.1"/>
    </source>
</evidence>
<comment type="caution">
    <text evidence="1">The sequence shown here is derived from an EMBL/GenBank/DDBJ whole genome shotgun (WGS) entry which is preliminary data.</text>
</comment>
<feature type="non-terminal residue" evidence="1">
    <location>
        <position position="1"/>
    </location>
</feature>
<gene>
    <name evidence="1" type="ORF">DEBURN_LOCUS3876</name>
</gene>
<dbReference type="InterPro" id="IPR011993">
    <property type="entry name" value="PH-like_dom_sf"/>
</dbReference>
<protein>
    <submittedName>
        <fullName evidence="1">8099_t:CDS:1</fullName>
    </submittedName>
</protein>
<keyword evidence="2" id="KW-1185">Reference proteome</keyword>
<dbReference type="EMBL" id="CAJVPK010000263">
    <property type="protein sequence ID" value="CAG8485216.1"/>
    <property type="molecule type" value="Genomic_DNA"/>
</dbReference>
<sequence length="57" mass="6441">MPSVSVTLPNPEDREPVKKFMPKSSNRIHMATVARLYVAYPDPNVWTYTSIMGAVVF</sequence>
<dbReference type="AlphaFoldDB" id="A0A9N8ZF76"/>
<dbReference type="OrthoDB" id="8963340at2759"/>
<reference evidence="1" key="1">
    <citation type="submission" date="2021-06" db="EMBL/GenBank/DDBJ databases">
        <authorList>
            <person name="Kallberg Y."/>
            <person name="Tangrot J."/>
            <person name="Rosling A."/>
        </authorList>
    </citation>
    <scope>NUCLEOTIDE SEQUENCE</scope>
    <source>
        <strain evidence="1">AZ414A</strain>
    </source>
</reference>
<organism evidence="1 2">
    <name type="scientific">Diversispora eburnea</name>
    <dbReference type="NCBI Taxonomy" id="1213867"/>
    <lineage>
        <taxon>Eukaryota</taxon>
        <taxon>Fungi</taxon>
        <taxon>Fungi incertae sedis</taxon>
        <taxon>Mucoromycota</taxon>
        <taxon>Glomeromycotina</taxon>
        <taxon>Glomeromycetes</taxon>
        <taxon>Diversisporales</taxon>
        <taxon>Diversisporaceae</taxon>
        <taxon>Diversispora</taxon>
    </lineage>
</organism>
<evidence type="ECO:0000313" key="2">
    <source>
        <dbReference type="Proteomes" id="UP000789706"/>
    </source>
</evidence>